<comment type="caution">
    <text evidence="2">The sequence shown here is derived from an EMBL/GenBank/DDBJ whole genome shotgun (WGS) entry which is preliminary data.</text>
</comment>
<gene>
    <name evidence="2" type="ORF">O0I10_006540</name>
</gene>
<dbReference type="Pfam" id="PF00646">
    <property type="entry name" value="F-box"/>
    <property type="match status" value="1"/>
</dbReference>
<dbReference type="InterPro" id="IPR001810">
    <property type="entry name" value="F-box_dom"/>
</dbReference>
<accession>A0AAD7XX40</accession>
<dbReference type="PROSITE" id="PS50181">
    <property type="entry name" value="FBOX"/>
    <property type="match status" value="1"/>
</dbReference>
<dbReference type="RefSeq" id="XP_058342638.1">
    <property type="nucleotide sequence ID" value="XM_058486567.1"/>
</dbReference>
<proteinExistence type="predicted"/>
<dbReference type="AlphaFoldDB" id="A0AAD7XX40"/>
<dbReference type="SUPFAM" id="SSF81383">
    <property type="entry name" value="F-box domain"/>
    <property type="match status" value="1"/>
</dbReference>
<protein>
    <recommendedName>
        <fullName evidence="1">F-box domain-containing protein</fullName>
    </recommendedName>
</protein>
<dbReference type="CDD" id="cd09917">
    <property type="entry name" value="F-box_SF"/>
    <property type="match status" value="1"/>
</dbReference>
<reference evidence="2 3" key="1">
    <citation type="submission" date="2023-03" db="EMBL/GenBank/DDBJ databases">
        <title>Genome sequence of Lichtheimia ornata CBS 291.66.</title>
        <authorList>
            <person name="Mohabir J.T."/>
            <person name="Shea T.P."/>
            <person name="Kurbessoian T."/>
            <person name="Berby B."/>
            <person name="Fontaine J."/>
            <person name="Livny J."/>
            <person name="Gnirke A."/>
            <person name="Stajich J.E."/>
            <person name="Cuomo C.A."/>
        </authorList>
    </citation>
    <scope>NUCLEOTIDE SEQUENCE [LARGE SCALE GENOMIC DNA]</scope>
    <source>
        <strain evidence="2">CBS 291.66</strain>
    </source>
</reference>
<dbReference type="EMBL" id="JARTCD010000029">
    <property type="protein sequence ID" value="KAJ8657725.1"/>
    <property type="molecule type" value="Genomic_DNA"/>
</dbReference>
<evidence type="ECO:0000313" key="3">
    <source>
        <dbReference type="Proteomes" id="UP001234581"/>
    </source>
</evidence>
<dbReference type="GeneID" id="83213951"/>
<name>A0AAD7XX40_9FUNG</name>
<dbReference type="Proteomes" id="UP001234581">
    <property type="component" value="Unassembled WGS sequence"/>
</dbReference>
<sequence>MTFFNTLLQSNSHSTTLTSLSSSSFSYRQQQQQPPSSADSSSSFNNIPNELVLHILRQLGLRDLLVISVVNTRLYHIGVQALAEYLASPPPSSPPPSRSPFLCSALKGHASPSRLRLFFDQESRWQFSIDMIFEKHENNNGSMFIFVPVEPGLSFQMFSSKVLRKPSLYRVSLLDESPAGDADIMVLDSIMSKPLKLDIKYALTQQYDKRVDGQSAMFSYKVHDTPTHRLKSRPGERWMQPISFQCDPWWLIWPRKSEVGLMRLLPSRGSARLPSVLRLDSPINHSLTSSSSLLTSK</sequence>
<organism evidence="2 3">
    <name type="scientific">Lichtheimia ornata</name>
    <dbReference type="NCBI Taxonomy" id="688661"/>
    <lineage>
        <taxon>Eukaryota</taxon>
        <taxon>Fungi</taxon>
        <taxon>Fungi incertae sedis</taxon>
        <taxon>Mucoromycota</taxon>
        <taxon>Mucoromycotina</taxon>
        <taxon>Mucoromycetes</taxon>
        <taxon>Mucorales</taxon>
        <taxon>Lichtheimiaceae</taxon>
        <taxon>Lichtheimia</taxon>
    </lineage>
</organism>
<dbReference type="InterPro" id="IPR036047">
    <property type="entry name" value="F-box-like_dom_sf"/>
</dbReference>
<feature type="domain" description="F-box" evidence="1">
    <location>
        <begin position="41"/>
        <end position="77"/>
    </location>
</feature>
<keyword evidence="3" id="KW-1185">Reference proteome</keyword>
<evidence type="ECO:0000313" key="2">
    <source>
        <dbReference type="EMBL" id="KAJ8657725.1"/>
    </source>
</evidence>
<evidence type="ECO:0000259" key="1">
    <source>
        <dbReference type="PROSITE" id="PS50181"/>
    </source>
</evidence>